<dbReference type="Gene3D" id="4.10.1250.10">
    <property type="entry name" value="Aminomethyltransferase fragment"/>
    <property type="match status" value="1"/>
</dbReference>
<comment type="similarity">
    <text evidence="3 11">Belongs to the GcvT family.</text>
</comment>
<dbReference type="GO" id="GO:0008483">
    <property type="term" value="F:transaminase activity"/>
    <property type="evidence" value="ECO:0007669"/>
    <property type="project" value="UniProtKB-KW"/>
</dbReference>
<evidence type="ECO:0000259" key="12">
    <source>
        <dbReference type="Pfam" id="PF01571"/>
    </source>
</evidence>
<evidence type="ECO:0000256" key="4">
    <source>
        <dbReference type="ARBA" id="ARBA00011690"/>
    </source>
</evidence>
<dbReference type="STRING" id="36087.A0A077Z021"/>
<dbReference type="InterPro" id="IPR013977">
    <property type="entry name" value="GcvT_C"/>
</dbReference>
<dbReference type="GO" id="GO:0005960">
    <property type="term" value="C:glycine cleavage complex"/>
    <property type="evidence" value="ECO:0007669"/>
    <property type="project" value="InterPro"/>
</dbReference>
<comment type="function">
    <text evidence="1 11">The glycine cleavage system catalyzes the degradation of glycine.</text>
</comment>
<dbReference type="InterPro" id="IPR028896">
    <property type="entry name" value="GcvT/YgfZ/DmdA"/>
</dbReference>
<dbReference type="FunFam" id="3.30.1360.120:FF:000014">
    <property type="entry name" value="Aminomethyltransferase"/>
    <property type="match status" value="1"/>
</dbReference>
<evidence type="ECO:0000256" key="3">
    <source>
        <dbReference type="ARBA" id="ARBA00008609"/>
    </source>
</evidence>
<keyword evidence="8 11" id="KW-0496">Mitochondrion</keyword>
<comment type="subcellular location">
    <subcellularLocation>
        <location evidence="2 11">Mitochondrion</location>
    </subcellularLocation>
</comment>
<dbReference type="Gene3D" id="3.30.70.1400">
    <property type="entry name" value="Aminomethyltransferase beta-barrel domains"/>
    <property type="match status" value="1"/>
</dbReference>
<feature type="binding site" evidence="10">
    <location>
        <position position="242"/>
    </location>
    <ligand>
        <name>substrate</name>
    </ligand>
</feature>
<evidence type="ECO:0000313" key="15">
    <source>
        <dbReference type="Proteomes" id="UP000030665"/>
    </source>
</evidence>
<reference evidence="14" key="2">
    <citation type="submission" date="2014-03" db="EMBL/GenBank/DDBJ databases">
        <title>The whipworm genome and dual-species transcriptomics of an intimate host-pathogen interaction.</title>
        <authorList>
            <person name="Foth B.J."/>
            <person name="Tsai I.J."/>
            <person name="Reid A.J."/>
            <person name="Bancroft A.J."/>
            <person name="Nichol S."/>
            <person name="Tracey A."/>
            <person name="Holroyd N."/>
            <person name="Cotton J.A."/>
            <person name="Stanley E.J."/>
            <person name="Zarowiecki M."/>
            <person name="Liu J.Z."/>
            <person name="Huckvale T."/>
            <person name="Cooper P.J."/>
            <person name="Grencis R.K."/>
            <person name="Berriman M."/>
        </authorList>
    </citation>
    <scope>NUCLEOTIDE SEQUENCE [LARGE SCALE GENOMIC DNA]</scope>
</reference>
<dbReference type="PANTHER" id="PTHR43757:SF16">
    <property type="entry name" value="AMINOMETHYLTRANSFERASE, MITOCHONDRIAL"/>
    <property type="match status" value="1"/>
</dbReference>
<dbReference type="InterPro" id="IPR006222">
    <property type="entry name" value="GCVT_N"/>
</dbReference>
<sequence>MALRFFCLQGPRTFVRALSRVCCPFFKFFSSNAALAQKASAVKKTPLYDFHVAHEAKMVDFCGWYMPVVYSDQSIGQSHLHTRQHASIFDVSHMLQTRISGADRTAFVESLTVADIDGLQEGMAALTVFTNDAGGIKDDLIVTKDDDHLFIVSNAGCIEKDKEHLKHACDEWRKRGRDVVVEHPPNRAVLAIQGPEAVKVVQEGVRYDLRCLFFMSSVVTKVFGIPNCRISRCGYTGEDGVEISVDSSNAVSLCEQLLNNSAKTSVKMAGLGARDSLRLEAGLCLYGNDMDDTTTPVEAGLAWLIAKARRQRGDFPGADVILNQLKGNVSKRRVGLISKQGRPPRAGYSIVNSSGENVGKITSGCPSPVLKYNISFGYVPSQLATVGTKLRVDCTGKGVQLVDVEVTKTPFVPHHYYLRKKAER</sequence>
<gene>
    <name evidence="14" type="ORF">TTRE_0000130601</name>
</gene>
<evidence type="ECO:0000259" key="13">
    <source>
        <dbReference type="Pfam" id="PF08669"/>
    </source>
</evidence>
<comment type="subunit">
    <text evidence="4 11">The glycine cleavage system is composed of four proteins: P, T, L and H.</text>
</comment>
<dbReference type="Gene3D" id="2.40.30.110">
    <property type="entry name" value="Aminomethyltransferase beta-barrel domains"/>
    <property type="match status" value="1"/>
</dbReference>
<evidence type="ECO:0000256" key="6">
    <source>
        <dbReference type="ARBA" id="ARBA00022679"/>
    </source>
</evidence>
<dbReference type="PIRSF" id="PIRSF006487">
    <property type="entry name" value="GcvT"/>
    <property type="match status" value="1"/>
</dbReference>
<dbReference type="GO" id="GO:0005739">
    <property type="term" value="C:mitochondrion"/>
    <property type="evidence" value="ECO:0007669"/>
    <property type="project" value="UniProtKB-SubCell"/>
</dbReference>
<evidence type="ECO:0000256" key="8">
    <source>
        <dbReference type="ARBA" id="ARBA00023128"/>
    </source>
</evidence>
<evidence type="ECO:0000313" key="14">
    <source>
        <dbReference type="EMBL" id="CDW53043.1"/>
    </source>
</evidence>
<accession>A0A077Z021</accession>
<proteinExistence type="inferred from homology"/>
<evidence type="ECO:0000256" key="2">
    <source>
        <dbReference type="ARBA" id="ARBA00004173"/>
    </source>
</evidence>
<dbReference type="OrthoDB" id="10263536at2759"/>
<dbReference type="InterPro" id="IPR029043">
    <property type="entry name" value="GcvT/YgfZ_C"/>
</dbReference>
<evidence type="ECO:0000256" key="7">
    <source>
        <dbReference type="ARBA" id="ARBA00022946"/>
    </source>
</evidence>
<dbReference type="InterPro" id="IPR006223">
    <property type="entry name" value="GcvT"/>
</dbReference>
<evidence type="ECO:0000256" key="10">
    <source>
        <dbReference type="PIRSR" id="PIRSR006487-1"/>
    </source>
</evidence>
<dbReference type="EC" id="2.1.2.10" evidence="11"/>
<keyword evidence="7 11" id="KW-0809">Transit peptide</keyword>
<feature type="domain" description="GCVT N-terminal" evidence="12">
    <location>
        <begin position="47"/>
        <end position="307"/>
    </location>
</feature>
<comment type="catalytic activity">
    <reaction evidence="9 11">
        <text>N(6)-[(R)-S(8)-aminomethyldihydrolipoyl]-L-lysyl-[protein] + (6S)-5,6,7,8-tetrahydrofolate = N(6)-[(R)-dihydrolipoyl]-L-lysyl-[protein] + (6R)-5,10-methylene-5,6,7,8-tetrahydrofolate + NH4(+)</text>
        <dbReference type="Rhea" id="RHEA:16945"/>
        <dbReference type="Rhea" id="RHEA-COMP:10475"/>
        <dbReference type="Rhea" id="RHEA-COMP:10492"/>
        <dbReference type="ChEBI" id="CHEBI:15636"/>
        <dbReference type="ChEBI" id="CHEBI:28938"/>
        <dbReference type="ChEBI" id="CHEBI:57453"/>
        <dbReference type="ChEBI" id="CHEBI:83100"/>
        <dbReference type="ChEBI" id="CHEBI:83143"/>
        <dbReference type="EC" id="2.1.2.10"/>
    </reaction>
</comment>
<dbReference type="EMBL" id="HG805838">
    <property type="protein sequence ID" value="CDW53043.1"/>
    <property type="molecule type" value="Genomic_DNA"/>
</dbReference>
<evidence type="ECO:0000256" key="11">
    <source>
        <dbReference type="RuleBase" id="RU003981"/>
    </source>
</evidence>
<dbReference type="PANTHER" id="PTHR43757">
    <property type="entry name" value="AMINOMETHYLTRANSFERASE"/>
    <property type="match status" value="1"/>
</dbReference>
<dbReference type="NCBIfam" id="TIGR00528">
    <property type="entry name" value="gcvT"/>
    <property type="match status" value="1"/>
</dbReference>
<reference evidence="14" key="1">
    <citation type="submission" date="2014-01" db="EMBL/GenBank/DDBJ databases">
        <authorList>
            <person name="Aslett M."/>
        </authorList>
    </citation>
    <scope>NUCLEOTIDE SEQUENCE</scope>
</reference>
<dbReference type="SUPFAM" id="SSF103025">
    <property type="entry name" value="Folate-binding domain"/>
    <property type="match status" value="1"/>
</dbReference>
<dbReference type="Pfam" id="PF01571">
    <property type="entry name" value="GCV_T"/>
    <property type="match status" value="1"/>
</dbReference>
<dbReference type="Pfam" id="PF08669">
    <property type="entry name" value="GCV_T_C"/>
    <property type="match status" value="1"/>
</dbReference>
<dbReference type="InterPro" id="IPR027266">
    <property type="entry name" value="TrmE/GcvT-like"/>
</dbReference>
<dbReference type="GO" id="GO:0004047">
    <property type="term" value="F:aminomethyltransferase activity"/>
    <property type="evidence" value="ECO:0007669"/>
    <property type="project" value="UniProtKB-EC"/>
</dbReference>
<dbReference type="FunFam" id="4.10.1250.10:FF:000002">
    <property type="entry name" value="Aminomethyltransferase"/>
    <property type="match status" value="1"/>
</dbReference>
<dbReference type="GO" id="GO:0008168">
    <property type="term" value="F:methyltransferase activity"/>
    <property type="evidence" value="ECO:0007669"/>
    <property type="project" value="UniProtKB-KW"/>
</dbReference>
<evidence type="ECO:0000256" key="9">
    <source>
        <dbReference type="ARBA" id="ARBA00047665"/>
    </source>
</evidence>
<dbReference type="Proteomes" id="UP000030665">
    <property type="component" value="Unassembled WGS sequence"/>
</dbReference>
<keyword evidence="5 11" id="KW-0032">Aminotransferase</keyword>
<protein>
    <recommendedName>
        <fullName evidence="11">Aminomethyltransferase</fullName>
        <ecNumber evidence="11">2.1.2.10</ecNumber>
    </recommendedName>
    <alternativeName>
        <fullName evidence="11">Glycine cleavage system T protein</fullName>
    </alternativeName>
</protein>
<dbReference type="AlphaFoldDB" id="A0A077Z021"/>
<dbReference type="NCBIfam" id="NF001567">
    <property type="entry name" value="PRK00389.1"/>
    <property type="match status" value="1"/>
</dbReference>
<dbReference type="FunFam" id="3.30.70.1400:FF:000001">
    <property type="entry name" value="Aminomethyltransferase"/>
    <property type="match status" value="1"/>
</dbReference>
<dbReference type="GO" id="GO:0032259">
    <property type="term" value="P:methylation"/>
    <property type="evidence" value="ECO:0007669"/>
    <property type="project" value="UniProtKB-KW"/>
</dbReference>
<evidence type="ECO:0000256" key="5">
    <source>
        <dbReference type="ARBA" id="ARBA00022576"/>
    </source>
</evidence>
<keyword evidence="15" id="KW-1185">Reference proteome</keyword>
<dbReference type="SUPFAM" id="SSF101790">
    <property type="entry name" value="Aminomethyltransferase beta-barrel domain"/>
    <property type="match status" value="1"/>
</dbReference>
<feature type="domain" description="Aminomethyltransferase C-terminal" evidence="13">
    <location>
        <begin position="331"/>
        <end position="412"/>
    </location>
</feature>
<dbReference type="Gene3D" id="3.30.1360.120">
    <property type="entry name" value="Probable tRNA modification gtpase trme, domain 1"/>
    <property type="match status" value="1"/>
</dbReference>
<keyword evidence="14" id="KW-0489">Methyltransferase</keyword>
<keyword evidence="6 11" id="KW-0808">Transferase</keyword>
<dbReference type="GO" id="GO:0006546">
    <property type="term" value="P:glycine catabolic process"/>
    <property type="evidence" value="ECO:0007669"/>
    <property type="project" value="InterPro"/>
</dbReference>
<organism evidence="14 15">
    <name type="scientific">Trichuris trichiura</name>
    <name type="common">Whipworm</name>
    <name type="synonym">Trichocephalus trichiurus</name>
    <dbReference type="NCBI Taxonomy" id="36087"/>
    <lineage>
        <taxon>Eukaryota</taxon>
        <taxon>Metazoa</taxon>
        <taxon>Ecdysozoa</taxon>
        <taxon>Nematoda</taxon>
        <taxon>Enoplea</taxon>
        <taxon>Dorylaimia</taxon>
        <taxon>Trichinellida</taxon>
        <taxon>Trichuridae</taxon>
        <taxon>Trichuris</taxon>
    </lineage>
</organism>
<name>A0A077Z021_TRITR</name>
<evidence type="ECO:0000256" key="1">
    <source>
        <dbReference type="ARBA" id="ARBA00003631"/>
    </source>
</evidence>